<accession>A0A1R2AV00</accession>
<dbReference type="EMBL" id="MPUH01001344">
    <property type="protein sequence ID" value="OMJ68364.1"/>
    <property type="molecule type" value="Genomic_DNA"/>
</dbReference>
<organism evidence="2 3">
    <name type="scientific">Stentor coeruleus</name>
    <dbReference type="NCBI Taxonomy" id="5963"/>
    <lineage>
        <taxon>Eukaryota</taxon>
        <taxon>Sar</taxon>
        <taxon>Alveolata</taxon>
        <taxon>Ciliophora</taxon>
        <taxon>Postciliodesmatophora</taxon>
        <taxon>Heterotrichea</taxon>
        <taxon>Heterotrichida</taxon>
        <taxon>Stentoridae</taxon>
        <taxon>Stentor</taxon>
    </lineage>
</organism>
<gene>
    <name evidence="2" type="ORF">SteCoe_34221</name>
</gene>
<comment type="caution">
    <text evidence="2">The sequence shown here is derived from an EMBL/GenBank/DDBJ whole genome shotgun (WGS) entry which is preliminary data.</text>
</comment>
<name>A0A1R2AV00_9CILI</name>
<evidence type="ECO:0000313" key="2">
    <source>
        <dbReference type="EMBL" id="OMJ68364.1"/>
    </source>
</evidence>
<feature type="transmembrane region" description="Helical" evidence="1">
    <location>
        <begin position="317"/>
        <end position="337"/>
    </location>
</feature>
<feature type="transmembrane region" description="Helical" evidence="1">
    <location>
        <begin position="39"/>
        <end position="61"/>
    </location>
</feature>
<proteinExistence type="predicted"/>
<dbReference type="AlphaFoldDB" id="A0A1R2AV00"/>
<protein>
    <submittedName>
        <fullName evidence="2">Uncharacterized protein</fullName>
    </submittedName>
</protein>
<keyword evidence="3" id="KW-1185">Reference proteome</keyword>
<reference evidence="2 3" key="1">
    <citation type="submission" date="2016-11" db="EMBL/GenBank/DDBJ databases">
        <title>The macronuclear genome of Stentor coeruleus: a giant cell with tiny introns.</title>
        <authorList>
            <person name="Slabodnick M."/>
            <person name="Ruby J.G."/>
            <person name="Reiff S.B."/>
            <person name="Swart E.C."/>
            <person name="Gosai S."/>
            <person name="Prabakaran S."/>
            <person name="Witkowska E."/>
            <person name="Larue G.E."/>
            <person name="Fisher S."/>
            <person name="Freeman R.M."/>
            <person name="Gunawardena J."/>
            <person name="Chu W."/>
            <person name="Stover N.A."/>
            <person name="Gregory B.D."/>
            <person name="Nowacki M."/>
            <person name="Derisi J."/>
            <person name="Roy S.W."/>
            <person name="Marshall W.F."/>
            <person name="Sood P."/>
        </authorList>
    </citation>
    <scope>NUCLEOTIDE SEQUENCE [LARGE SCALE GENOMIC DNA]</scope>
    <source>
        <strain evidence="2">WM001</strain>
    </source>
</reference>
<keyword evidence="1" id="KW-0812">Transmembrane</keyword>
<dbReference type="Proteomes" id="UP000187209">
    <property type="component" value="Unassembled WGS sequence"/>
</dbReference>
<feature type="transmembrane region" description="Helical" evidence="1">
    <location>
        <begin position="124"/>
        <end position="149"/>
    </location>
</feature>
<keyword evidence="1" id="KW-1133">Transmembrane helix</keyword>
<dbReference type="OrthoDB" id="325216at2759"/>
<sequence>MFMVIFNCLGNPFNDILLTIENLIDCELDRVNNLGQQRIFLLLGGVGIVGLSICILALYLLTIDKHLNGLWQFLDKRMRNGFLQIRQLILERLSQYHNIYEIADSEIDPGALKKKDPLKFKHSLWYLAKFSILFIFAAVFYIVLTTVFYEIIQKYLEIRPQLISGISSRRIQITEIAIYTLENEAINTNLSLYQTYPFFSDLKPPKKQVIDIINSLKSTSGILTSEKSKKLMSENLKSLIFESISEVSPFLSMGSFRAVSFFMQESLFILFNKVSDSNQSVIKYLNQVIEFSNITEKLVKKCDSDSKNTIEGMMNNMIYFTVLCLFVIIISFIMFYYPMISKEINVLKKLAKLLVILPSSGNSRQKGDLKSLTLLNNS</sequence>
<evidence type="ECO:0000256" key="1">
    <source>
        <dbReference type="SAM" id="Phobius"/>
    </source>
</evidence>
<evidence type="ECO:0000313" key="3">
    <source>
        <dbReference type="Proteomes" id="UP000187209"/>
    </source>
</evidence>
<keyword evidence="1" id="KW-0472">Membrane</keyword>